<dbReference type="Proteomes" id="UP000284842">
    <property type="component" value="Unassembled WGS sequence"/>
</dbReference>
<evidence type="ECO:0000256" key="2">
    <source>
        <dbReference type="SAM" id="SignalP"/>
    </source>
</evidence>
<feature type="region of interest" description="Disordered" evidence="1">
    <location>
        <begin position="23"/>
        <end position="45"/>
    </location>
</feature>
<feature type="signal peptide" evidence="2">
    <location>
        <begin position="1"/>
        <end position="24"/>
    </location>
</feature>
<reference evidence="3 4" key="1">
    <citation type="journal article" date="2018" name="Evol. Lett.">
        <title>Horizontal gene cluster transfer increased hallucinogenic mushroom diversity.</title>
        <authorList>
            <person name="Reynolds H.T."/>
            <person name="Vijayakumar V."/>
            <person name="Gluck-Thaler E."/>
            <person name="Korotkin H.B."/>
            <person name="Matheny P.B."/>
            <person name="Slot J.C."/>
        </authorList>
    </citation>
    <scope>NUCLEOTIDE SEQUENCE [LARGE SCALE GENOMIC DNA]</scope>
    <source>
        <strain evidence="3 4">2629</strain>
    </source>
</reference>
<dbReference type="AlphaFoldDB" id="A0A409Y987"/>
<feature type="region of interest" description="Disordered" evidence="1">
    <location>
        <begin position="130"/>
        <end position="221"/>
    </location>
</feature>
<keyword evidence="2" id="KW-0732">Signal</keyword>
<feature type="chain" id="PRO_5019469283" evidence="2">
    <location>
        <begin position="25"/>
        <end position="221"/>
    </location>
</feature>
<comment type="caution">
    <text evidence="3">The sequence shown here is derived from an EMBL/GenBank/DDBJ whole genome shotgun (WGS) entry which is preliminary data.</text>
</comment>
<protein>
    <submittedName>
        <fullName evidence="3">Uncharacterized protein</fullName>
    </submittedName>
</protein>
<dbReference type="InParanoid" id="A0A409Y987"/>
<feature type="compositionally biased region" description="Pro residues" evidence="1">
    <location>
        <begin position="194"/>
        <end position="211"/>
    </location>
</feature>
<gene>
    <name evidence="3" type="ORF">CVT24_005329</name>
</gene>
<proteinExistence type="predicted"/>
<evidence type="ECO:0000313" key="3">
    <source>
        <dbReference type="EMBL" id="PPQ99539.1"/>
    </source>
</evidence>
<feature type="compositionally biased region" description="Low complexity" evidence="1">
    <location>
        <begin position="144"/>
        <end position="193"/>
    </location>
</feature>
<keyword evidence="4" id="KW-1185">Reference proteome</keyword>
<dbReference type="OrthoDB" id="10599552at2759"/>
<dbReference type="EMBL" id="NHTK01001355">
    <property type="protein sequence ID" value="PPQ99539.1"/>
    <property type="molecule type" value="Genomic_DNA"/>
</dbReference>
<name>A0A409Y987_9AGAR</name>
<evidence type="ECO:0000313" key="4">
    <source>
        <dbReference type="Proteomes" id="UP000284842"/>
    </source>
</evidence>
<evidence type="ECO:0000256" key="1">
    <source>
        <dbReference type="SAM" id="MobiDB-lite"/>
    </source>
</evidence>
<sequence length="221" mass="22148">MKLPTSSSILLASLALSSSSSALAAPTAPAEPSETSVSSSSANHSTVSFNNVNLEERLNVISERGMFQGRSTPLEKKKTLLAPIPILGAPLINTLNAIVASVQNGNGQIDPHDLDALKSAINEVTRILNQQGQQGGSPSGDVGAAQAPAPSTTSAPDDSNNPNPTDTSNAGSSSATDSATSSADTAAPSGTGNPPTPPSSPPMPDNPPNTPAMPSGQPDNH</sequence>
<accession>A0A409Y987</accession>
<organism evidence="3 4">
    <name type="scientific">Panaeolus cyanescens</name>
    <dbReference type="NCBI Taxonomy" id="181874"/>
    <lineage>
        <taxon>Eukaryota</taxon>
        <taxon>Fungi</taxon>
        <taxon>Dikarya</taxon>
        <taxon>Basidiomycota</taxon>
        <taxon>Agaricomycotina</taxon>
        <taxon>Agaricomycetes</taxon>
        <taxon>Agaricomycetidae</taxon>
        <taxon>Agaricales</taxon>
        <taxon>Agaricineae</taxon>
        <taxon>Galeropsidaceae</taxon>
        <taxon>Panaeolus</taxon>
    </lineage>
</organism>